<evidence type="ECO:0000256" key="3">
    <source>
        <dbReference type="ARBA" id="ARBA00012438"/>
    </source>
</evidence>
<comment type="catalytic activity">
    <reaction evidence="1">
        <text>ATP + protein L-histidine = ADP + protein N-phospho-L-histidine.</text>
        <dbReference type="EC" id="2.7.13.3"/>
    </reaction>
</comment>
<keyword evidence="13" id="KW-0732">Signal</keyword>
<dbReference type="PANTHER" id="PTHR45436:SF5">
    <property type="entry name" value="SENSOR HISTIDINE KINASE TRCS"/>
    <property type="match status" value="1"/>
</dbReference>
<evidence type="ECO:0000256" key="4">
    <source>
        <dbReference type="ARBA" id="ARBA00022553"/>
    </source>
</evidence>
<dbReference type="PROSITE" id="PS50885">
    <property type="entry name" value="HAMP"/>
    <property type="match status" value="1"/>
</dbReference>
<dbReference type="SMART" id="SM00388">
    <property type="entry name" value="HisKA"/>
    <property type="match status" value="1"/>
</dbReference>
<protein>
    <recommendedName>
        <fullName evidence="3">histidine kinase</fullName>
        <ecNumber evidence="3">2.7.13.3</ecNumber>
    </recommendedName>
</protein>
<dbReference type="CDD" id="cd00082">
    <property type="entry name" value="HisKA"/>
    <property type="match status" value="1"/>
</dbReference>
<accession>A0A1C3PAZ0</accession>
<dbReference type="InterPro" id="IPR005467">
    <property type="entry name" value="His_kinase_dom"/>
</dbReference>
<organism evidence="16 17">
    <name type="scientific">Candidatus Protofrankia californiensis</name>
    <dbReference type="NCBI Taxonomy" id="1839754"/>
    <lineage>
        <taxon>Bacteria</taxon>
        <taxon>Bacillati</taxon>
        <taxon>Actinomycetota</taxon>
        <taxon>Actinomycetes</taxon>
        <taxon>Frankiales</taxon>
        <taxon>Frankiaceae</taxon>
        <taxon>Protofrankia</taxon>
    </lineage>
</organism>
<name>A0A1C3PAZ0_9ACTN</name>
<dbReference type="Gene3D" id="3.30.565.10">
    <property type="entry name" value="Histidine kinase-like ATPase, C-terminal domain"/>
    <property type="match status" value="1"/>
</dbReference>
<dbReference type="InterPro" id="IPR036097">
    <property type="entry name" value="HisK_dim/P_sf"/>
</dbReference>
<dbReference type="InterPro" id="IPR003594">
    <property type="entry name" value="HATPase_dom"/>
</dbReference>
<dbReference type="GO" id="GO:0005886">
    <property type="term" value="C:plasma membrane"/>
    <property type="evidence" value="ECO:0007669"/>
    <property type="project" value="UniProtKB-SubCell"/>
</dbReference>
<dbReference type="Pfam" id="PF02518">
    <property type="entry name" value="HATPase_c"/>
    <property type="match status" value="1"/>
</dbReference>
<dbReference type="EMBL" id="FLUV01002149">
    <property type="protein sequence ID" value="SBW26980.1"/>
    <property type="molecule type" value="Genomic_DNA"/>
</dbReference>
<dbReference type="InterPro" id="IPR036890">
    <property type="entry name" value="HATPase_C_sf"/>
</dbReference>
<keyword evidence="4" id="KW-0597">Phosphoprotein</keyword>
<dbReference type="SMART" id="SM00304">
    <property type="entry name" value="HAMP"/>
    <property type="match status" value="1"/>
</dbReference>
<dbReference type="Gene3D" id="1.10.287.130">
    <property type="match status" value="1"/>
</dbReference>
<keyword evidence="6 12" id="KW-0812">Transmembrane</keyword>
<keyword evidence="17" id="KW-1185">Reference proteome</keyword>
<dbReference type="EC" id="2.7.13.3" evidence="3"/>
<evidence type="ECO:0000256" key="6">
    <source>
        <dbReference type="ARBA" id="ARBA00022692"/>
    </source>
</evidence>
<evidence type="ECO:0000256" key="5">
    <source>
        <dbReference type="ARBA" id="ARBA00022679"/>
    </source>
</evidence>
<feature type="chain" id="PRO_5008679748" description="histidine kinase" evidence="13">
    <location>
        <begin position="19"/>
        <end position="471"/>
    </location>
</feature>
<comment type="subcellular location">
    <subcellularLocation>
        <location evidence="2">Cell membrane</location>
    </subcellularLocation>
</comment>
<evidence type="ECO:0000313" key="16">
    <source>
        <dbReference type="EMBL" id="SBW26980.1"/>
    </source>
</evidence>
<gene>
    <name evidence="16" type="ORF">FDG2_5112</name>
</gene>
<evidence type="ECO:0000256" key="2">
    <source>
        <dbReference type="ARBA" id="ARBA00004236"/>
    </source>
</evidence>
<feature type="region of interest" description="Disordered" evidence="11">
    <location>
        <begin position="439"/>
        <end position="471"/>
    </location>
</feature>
<dbReference type="PANTHER" id="PTHR45436">
    <property type="entry name" value="SENSOR HISTIDINE KINASE YKOH"/>
    <property type="match status" value="1"/>
</dbReference>
<feature type="domain" description="HAMP" evidence="15">
    <location>
        <begin position="171"/>
        <end position="224"/>
    </location>
</feature>
<dbReference type="InterPro" id="IPR050428">
    <property type="entry name" value="TCS_sensor_his_kinase"/>
</dbReference>
<evidence type="ECO:0000259" key="14">
    <source>
        <dbReference type="PROSITE" id="PS50109"/>
    </source>
</evidence>
<dbReference type="SMART" id="SM00387">
    <property type="entry name" value="HATPase_c"/>
    <property type="match status" value="1"/>
</dbReference>
<dbReference type="PRINTS" id="PR00344">
    <property type="entry name" value="BCTRLSENSOR"/>
</dbReference>
<dbReference type="GO" id="GO:0000155">
    <property type="term" value="F:phosphorelay sensor kinase activity"/>
    <property type="evidence" value="ECO:0007669"/>
    <property type="project" value="InterPro"/>
</dbReference>
<reference evidence="17" key="1">
    <citation type="submission" date="2016-02" db="EMBL/GenBank/DDBJ databases">
        <authorList>
            <person name="Wibberg D."/>
        </authorList>
    </citation>
    <scope>NUCLEOTIDE SEQUENCE [LARGE SCALE GENOMIC DNA]</scope>
</reference>
<keyword evidence="9" id="KW-0902">Two-component regulatory system</keyword>
<dbReference type="AlphaFoldDB" id="A0A1C3PAZ0"/>
<dbReference type="CDD" id="cd06225">
    <property type="entry name" value="HAMP"/>
    <property type="match status" value="1"/>
</dbReference>
<evidence type="ECO:0000256" key="13">
    <source>
        <dbReference type="SAM" id="SignalP"/>
    </source>
</evidence>
<evidence type="ECO:0000256" key="7">
    <source>
        <dbReference type="ARBA" id="ARBA00022777"/>
    </source>
</evidence>
<dbReference type="PROSITE" id="PS50109">
    <property type="entry name" value="HIS_KIN"/>
    <property type="match status" value="1"/>
</dbReference>
<evidence type="ECO:0000256" key="11">
    <source>
        <dbReference type="SAM" id="MobiDB-lite"/>
    </source>
</evidence>
<dbReference type="Pfam" id="PF00672">
    <property type="entry name" value="HAMP"/>
    <property type="match status" value="1"/>
</dbReference>
<evidence type="ECO:0000313" key="17">
    <source>
        <dbReference type="Proteomes" id="UP000199013"/>
    </source>
</evidence>
<evidence type="ECO:0000256" key="8">
    <source>
        <dbReference type="ARBA" id="ARBA00022989"/>
    </source>
</evidence>
<keyword evidence="5" id="KW-0808">Transferase</keyword>
<sequence length="471" mass="50747">MRVTLAATLIAAVGLASAGSLLVTGVSNSLLGNIDDAARERAQTLSTVVTRGAVPDPLPSSGVDTSIAQVVASDGHVIASSREFDAGGAALAQPTEGPPAGEHIKDQTTVAHGHFRILTLPVRTEGSTVAIVIASPLSDYDQAVGRVTAAAVVGGPTLLVLLAIAVWTLVRYTLRVIDRIRGQLDAITSADLHHRVDVPPARDDIRSLVLTMNQMLDRLENAVTAQRRFVSDAAHELRSPLAALRVQLDVSHRRSEADRWQHEAPRMIHEVDRLTRLVDDLLALSHLDENARPGRRDLVDIDEIVLTEAQNLRLTSSLTVHTREVSAGLVAGHPDLLTRIVRNLLDNARRHARTRVDLSLSATDQRVELVVADDGQGIPPEYRKEVFRRFHRLDQARSRDTGGSGLGLAIVHDAVTAHHGNIHIEDNEPGARIIVWLPAAGSDSSPPPSLLPLSPPGGTTRSTRNQEQPKQ</sequence>
<keyword evidence="8 12" id="KW-1133">Transmembrane helix</keyword>
<dbReference type="SUPFAM" id="SSF158472">
    <property type="entry name" value="HAMP domain-like"/>
    <property type="match status" value="1"/>
</dbReference>
<dbReference type="Pfam" id="PF00512">
    <property type="entry name" value="HisKA"/>
    <property type="match status" value="1"/>
</dbReference>
<feature type="transmembrane region" description="Helical" evidence="12">
    <location>
        <begin position="147"/>
        <end position="170"/>
    </location>
</feature>
<keyword evidence="10 12" id="KW-0472">Membrane</keyword>
<dbReference type="InterPro" id="IPR003660">
    <property type="entry name" value="HAMP_dom"/>
</dbReference>
<evidence type="ECO:0000256" key="12">
    <source>
        <dbReference type="SAM" id="Phobius"/>
    </source>
</evidence>
<dbReference type="SUPFAM" id="SSF55874">
    <property type="entry name" value="ATPase domain of HSP90 chaperone/DNA topoisomerase II/histidine kinase"/>
    <property type="match status" value="1"/>
</dbReference>
<evidence type="ECO:0000256" key="10">
    <source>
        <dbReference type="ARBA" id="ARBA00023136"/>
    </source>
</evidence>
<feature type="signal peptide" evidence="13">
    <location>
        <begin position="1"/>
        <end position="18"/>
    </location>
</feature>
<dbReference type="InterPro" id="IPR003661">
    <property type="entry name" value="HisK_dim/P_dom"/>
</dbReference>
<evidence type="ECO:0000256" key="1">
    <source>
        <dbReference type="ARBA" id="ARBA00000085"/>
    </source>
</evidence>
<feature type="domain" description="Histidine kinase" evidence="14">
    <location>
        <begin position="232"/>
        <end position="441"/>
    </location>
</feature>
<proteinExistence type="predicted"/>
<dbReference type="InterPro" id="IPR004358">
    <property type="entry name" value="Sig_transdc_His_kin-like_C"/>
</dbReference>
<feature type="compositionally biased region" description="Pro residues" evidence="11">
    <location>
        <begin position="445"/>
        <end position="455"/>
    </location>
</feature>
<dbReference type="Proteomes" id="UP000199013">
    <property type="component" value="Unassembled WGS sequence"/>
</dbReference>
<dbReference type="SUPFAM" id="SSF47384">
    <property type="entry name" value="Homodimeric domain of signal transducing histidine kinase"/>
    <property type="match status" value="1"/>
</dbReference>
<dbReference type="CDD" id="cd00075">
    <property type="entry name" value="HATPase"/>
    <property type="match status" value="1"/>
</dbReference>
<feature type="compositionally biased region" description="Polar residues" evidence="11">
    <location>
        <begin position="459"/>
        <end position="471"/>
    </location>
</feature>
<keyword evidence="7" id="KW-0418">Kinase</keyword>
<evidence type="ECO:0000259" key="15">
    <source>
        <dbReference type="PROSITE" id="PS50885"/>
    </source>
</evidence>
<evidence type="ECO:0000256" key="9">
    <source>
        <dbReference type="ARBA" id="ARBA00023012"/>
    </source>
</evidence>